<sequence length="595" mass="65299">MNADSLALWRLLTASNLDRYCCQTTLLAIPETSSYTFDSPAAKAMGRNIHVGVEVVSSEKCCCGIFNAKEVQLDFKGERLLIQTPTVLKTTKHAFFSLPYLQVETLPGPAIAVMVSLQAPANDPLMVRQTDVKSATQVSCGLGFGKEGSPTSYDFVSEFETLEGEGEGQKENLLDEEDSIDVEEFSSNQCQILGQSACLLGTKLGSAKDDLNPQGYPQDNEGEHDLEDQKFDDEEPSISQATFGPSGSPITCCPGPPGKDDESSGVPSGFCDPSRPWVNSSPTPNTEQVVQKMVAQVKEDVAKGQQMGTTNLSRDLNAMMHWKATVDEWLGSLEIDIRSKDGFLLSLIQECRAWPPLGMLAPFLLPDTPSKMRRHLERNMLLHKASKGADFEDTFTARVNTAHVVGFPSVFGHKSTSGDSTKMIWNQGFKSHAAYAGGTKSGGKTTTEHKLRKDVDMVRSQINWRLPAQKFSMQHAIASAMLDLSSLACFDFLDAISEFHFIMVSTGLSPTSAWVSTQEFMARVLRKLILERLGEERVTPEDAAATEALQQCHINHKAIKELVEKQKQDHAQVADALNQVKQLKDTVKARKESGK</sequence>
<reference evidence="2 3" key="1">
    <citation type="journal article" date="2020" name="G3 (Bethesda)">
        <title>Improved Reference Genome for Cyclotella cryptica CCMP332, a Model for Cell Wall Morphogenesis, Salinity Adaptation, and Lipid Production in Diatoms (Bacillariophyta).</title>
        <authorList>
            <person name="Roberts W.R."/>
            <person name="Downey K.M."/>
            <person name="Ruck E.C."/>
            <person name="Traller J.C."/>
            <person name="Alverson A.J."/>
        </authorList>
    </citation>
    <scope>NUCLEOTIDE SEQUENCE [LARGE SCALE GENOMIC DNA]</scope>
    <source>
        <strain evidence="2 3">CCMP332</strain>
    </source>
</reference>
<organism evidence="2 3">
    <name type="scientific">Cyclotella cryptica</name>
    <dbReference type="NCBI Taxonomy" id="29204"/>
    <lineage>
        <taxon>Eukaryota</taxon>
        <taxon>Sar</taxon>
        <taxon>Stramenopiles</taxon>
        <taxon>Ochrophyta</taxon>
        <taxon>Bacillariophyta</taxon>
        <taxon>Coscinodiscophyceae</taxon>
        <taxon>Thalassiosirophycidae</taxon>
        <taxon>Stephanodiscales</taxon>
        <taxon>Stephanodiscaceae</taxon>
        <taxon>Cyclotella</taxon>
    </lineage>
</organism>
<dbReference type="AlphaFoldDB" id="A0ABD3PH50"/>
<feature type="compositionally biased region" description="Polar residues" evidence="1">
    <location>
        <begin position="237"/>
        <end position="249"/>
    </location>
</feature>
<dbReference type="Proteomes" id="UP001516023">
    <property type="component" value="Unassembled WGS sequence"/>
</dbReference>
<comment type="caution">
    <text evidence="2">The sequence shown here is derived from an EMBL/GenBank/DDBJ whole genome shotgun (WGS) entry which is preliminary data.</text>
</comment>
<proteinExistence type="predicted"/>
<evidence type="ECO:0000313" key="3">
    <source>
        <dbReference type="Proteomes" id="UP001516023"/>
    </source>
</evidence>
<feature type="region of interest" description="Disordered" evidence="1">
    <location>
        <begin position="232"/>
        <end position="284"/>
    </location>
</feature>
<accession>A0ABD3PH50</accession>
<evidence type="ECO:0000256" key="1">
    <source>
        <dbReference type="SAM" id="MobiDB-lite"/>
    </source>
</evidence>
<name>A0ABD3PH50_9STRA</name>
<dbReference type="EMBL" id="JABMIG020000183">
    <property type="protein sequence ID" value="KAL3787016.1"/>
    <property type="molecule type" value="Genomic_DNA"/>
</dbReference>
<keyword evidence="3" id="KW-1185">Reference proteome</keyword>
<protein>
    <submittedName>
        <fullName evidence="2">Uncharacterized protein</fullName>
    </submittedName>
</protein>
<evidence type="ECO:0000313" key="2">
    <source>
        <dbReference type="EMBL" id="KAL3787016.1"/>
    </source>
</evidence>
<gene>
    <name evidence="2" type="ORF">HJC23_010633</name>
</gene>